<dbReference type="InterPro" id="IPR041373">
    <property type="entry name" value="RT_RNaseH"/>
</dbReference>
<dbReference type="InterPro" id="IPR043502">
    <property type="entry name" value="DNA/RNA_pol_sf"/>
</dbReference>
<feature type="compositionally biased region" description="Polar residues" evidence="10">
    <location>
        <begin position="1"/>
        <end position="10"/>
    </location>
</feature>
<dbReference type="Gene3D" id="3.30.420.10">
    <property type="entry name" value="Ribonuclease H-like superfamily/Ribonuclease H"/>
    <property type="match status" value="1"/>
</dbReference>
<evidence type="ECO:0000256" key="9">
    <source>
        <dbReference type="SAM" id="Coils"/>
    </source>
</evidence>
<dbReference type="InterPro" id="IPR012337">
    <property type="entry name" value="RNaseH-like_sf"/>
</dbReference>
<keyword evidence="16" id="KW-1185">Reference proteome</keyword>
<dbReference type="Proteomes" id="UP001648503">
    <property type="component" value="Unassembled WGS sequence"/>
</dbReference>
<feature type="region of interest" description="Disordered" evidence="10">
    <location>
        <begin position="301"/>
        <end position="325"/>
    </location>
</feature>
<name>A0ABQ8FEY0_9FUNG</name>
<feature type="compositionally biased region" description="Polar residues" evidence="10">
    <location>
        <begin position="383"/>
        <end position="399"/>
    </location>
</feature>
<evidence type="ECO:0000259" key="11">
    <source>
        <dbReference type="PROSITE" id="PS50013"/>
    </source>
</evidence>
<keyword evidence="2" id="KW-0808">Transferase</keyword>
<keyword evidence="9" id="KW-0175">Coiled coil</keyword>
<reference evidence="15 16" key="1">
    <citation type="submission" date="2021-02" db="EMBL/GenBank/DDBJ databases">
        <title>Variation within the Batrachochytrium salamandrivorans European outbreak.</title>
        <authorList>
            <person name="Kelly M."/>
            <person name="Pasmans F."/>
            <person name="Shea T.P."/>
            <person name="Munoz J.F."/>
            <person name="Carranza S."/>
            <person name="Cuomo C.A."/>
            <person name="Martel A."/>
        </authorList>
    </citation>
    <scope>NUCLEOTIDE SEQUENCE [LARGE SCALE GENOMIC DNA]</scope>
    <source>
        <strain evidence="15 16">AMFP18/2</strain>
    </source>
</reference>
<dbReference type="Pfam" id="PF00078">
    <property type="entry name" value="RVT_1"/>
    <property type="match status" value="1"/>
</dbReference>
<dbReference type="PANTHER" id="PTHR37984">
    <property type="entry name" value="PROTEIN CBG26694"/>
    <property type="match status" value="1"/>
</dbReference>
<evidence type="ECO:0000256" key="7">
    <source>
        <dbReference type="ARBA" id="ARBA00022918"/>
    </source>
</evidence>
<evidence type="ECO:0000256" key="6">
    <source>
        <dbReference type="ARBA" id="ARBA00022801"/>
    </source>
</evidence>
<dbReference type="InterPro" id="IPR050951">
    <property type="entry name" value="Retrovirus_Pol_polyprotein"/>
</dbReference>
<dbReference type="Gene3D" id="3.30.70.270">
    <property type="match status" value="2"/>
</dbReference>
<comment type="caution">
    <text evidence="15">The sequence shown here is derived from an EMBL/GenBank/DDBJ whole genome shotgun (WGS) entry which is preliminary data.</text>
</comment>
<dbReference type="SUPFAM" id="SSF54160">
    <property type="entry name" value="Chromo domain-like"/>
    <property type="match status" value="1"/>
</dbReference>
<feature type="region of interest" description="Disordered" evidence="10">
    <location>
        <begin position="1"/>
        <end position="21"/>
    </location>
</feature>
<accession>A0ABQ8FEY0</accession>
<dbReference type="InterPro" id="IPR001878">
    <property type="entry name" value="Znf_CCHC"/>
</dbReference>
<evidence type="ECO:0000256" key="3">
    <source>
        <dbReference type="ARBA" id="ARBA00022695"/>
    </source>
</evidence>
<protein>
    <recommendedName>
        <fullName evidence="1">RNA-directed DNA polymerase</fullName>
        <ecNumber evidence="1">2.7.7.49</ecNumber>
    </recommendedName>
</protein>
<dbReference type="PROSITE" id="PS50994">
    <property type="entry name" value="INTEGRASE"/>
    <property type="match status" value="1"/>
</dbReference>
<keyword evidence="8" id="KW-0862">Zinc</keyword>
<evidence type="ECO:0000259" key="13">
    <source>
        <dbReference type="PROSITE" id="PS50878"/>
    </source>
</evidence>
<dbReference type="InterPro" id="IPR021109">
    <property type="entry name" value="Peptidase_aspartic_dom_sf"/>
</dbReference>
<dbReference type="PANTHER" id="PTHR37984:SF5">
    <property type="entry name" value="PROTEIN NYNRIN-LIKE"/>
    <property type="match status" value="1"/>
</dbReference>
<gene>
    <name evidence="15" type="ORF">BASA50_004656</name>
</gene>
<keyword evidence="6" id="KW-0378">Hydrolase</keyword>
<dbReference type="Pfam" id="PF00385">
    <property type="entry name" value="Chromo"/>
    <property type="match status" value="1"/>
</dbReference>
<dbReference type="InterPro" id="IPR041588">
    <property type="entry name" value="Integrase_H2C2"/>
</dbReference>
<dbReference type="SMART" id="SM00298">
    <property type="entry name" value="CHROMO"/>
    <property type="match status" value="1"/>
</dbReference>
<evidence type="ECO:0000259" key="12">
    <source>
        <dbReference type="PROSITE" id="PS50158"/>
    </source>
</evidence>
<proteinExistence type="predicted"/>
<dbReference type="InterPro" id="IPR001584">
    <property type="entry name" value="Integrase_cat-core"/>
</dbReference>
<keyword evidence="3" id="KW-0548">Nucleotidyltransferase</keyword>
<dbReference type="EMBL" id="JAFCIX010000153">
    <property type="protein sequence ID" value="KAH6597152.1"/>
    <property type="molecule type" value="Genomic_DNA"/>
</dbReference>
<dbReference type="Gene3D" id="3.10.10.10">
    <property type="entry name" value="HIV Type 1 Reverse Transcriptase, subunit A, domain 1"/>
    <property type="match status" value="1"/>
</dbReference>
<dbReference type="Gene3D" id="4.10.60.10">
    <property type="entry name" value="Zinc finger, CCHC-type"/>
    <property type="match status" value="1"/>
</dbReference>
<dbReference type="CDD" id="cd09274">
    <property type="entry name" value="RNase_HI_RT_Ty3"/>
    <property type="match status" value="1"/>
</dbReference>
<dbReference type="CDD" id="cd01647">
    <property type="entry name" value="RT_LTR"/>
    <property type="match status" value="1"/>
</dbReference>
<dbReference type="Gene3D" id="2.40.50.40">
    <property type="match status" value="1"/>
</dbReference>
<evidence type="ECO:0000256" key="2">
    <source>
        <dbReference type="ARBA" id="ARBA00022679"/>
    </source>
</evidence>
<feature type="compositionally biased region" description="Basic and acidic residues" evidence="10">
    <location>
        <begin position="301"/>
        <end position="313"/>
    </location>
</feature>
<dbReference type="SUPFAM" id="SSF53098">
    <property type="entry name" value="Ribonuclease H-like"/>
    <property type="match status" value="1"/>
</dbReference>
<keyword evidence="4" id="KW-0540">Nuclease</keyword>
<evidence type="ECO:0000256" key="8">
    <source>
        <dbReference type="PROSITE-ProRule" id="PRU00047"/>
    </source>
</evidence>
<feature type="domain" description="Chromo" evidence="11">
    <location>
        <begin position="1409"/>
        <end position="1455"/>
    </location>
</feature>
<evidence type="ECO:0000256" key="5">
    <source>
        <dbReference type="ARBA" id="ARBA00022759"/>
    </source>
</evidence>
<evidence type="ECO:0000313" key="16">
    <source>
        <dbReference type="Proteomes" id="UP001648503"/>
    </source>
</evidence>
<feature type="coiled-coil region" evidence="9">
    <location>
        <begin position="49"/>
        <end position="76"/>
    </location>
</feature>
<dbReference type="PROSITE" id="PS50158">
    <property type="entry name" value="ZF_CCHC"/>
    <property type="match status" value="1"/>
</dbReference>
<dbReference type="InterPro" id="IPR000953">
    <property type="entry name" value="Chromo/chromo_shadow_dom"/>
</dbReference>
<feature type="region of interest" description="Disordered" evidence="10">
    <location>
        <begin position="383"/>
        <end position="407"/>
    </location>
</feature>
<feature type="domain" description="Integrase catalytic" evidence="14">
    <location>
        <begin position="1169"/>
        <end position="1276"/>
    </location>
</feature>
<dbReference type="SUPFAM" id="SSF50630">
    <property type="entry name" value="Acid proteases"/>
    <property type="match status" value="1"/>
</dbReference>
<evidence type="ECO:0000259" key="14">
    <source>
        <dbReference type="PROSITE" id="PS50994"/>
    </source>
</evidence>
<dbReference type="Pfam" id="PF17917">
    <property type="entry name" value="RT_RNaseH"/>
    <property type="match status" value="1"/>
</dbReference>
<dbReference type="Pfam" id="PF17921">
    <property type="entry name" value="Integrase_H2C2"/>
    <property type="match status" value="1"/>
</dbReference>
<dbReference type="SUPFAM" id="SSF57756">
    <property type="entry name" value="Retrovirus zinc finger-like domains"/>
    <property type="match status" value="1"/>
</dbReference>
<dbReference type="EC" id="2.7.7.49" evidence="1"/>
<feature type="domain" description="CCHC-type" evidence="12">
    <location>
        <begin position="352"/>
        <end position="368"/>
    </location>
</feature>
<dbReference type="InterPro" id="IPR023780">
    <property type="entry name" value="Chromo_domain"/>
</dbReference>
<keyword evidence="8" id="KW-0863">Zinc-finger</keyword>
<dbReference type="SUPFAM" id="SSF56672">
    <property type="entry name" value="DNA/RNA polymerases"/>
    <property type="match status" value="1"/>
</dbReference>
<keyword evidence="5" id="KW-0255">Endonuclease</keyword>
<keyword evidence="8" id="KW-0479">Metal-binding</keyword>
<keyword evidence="7" id="KW-0695">RNA-directed DNA polymerase</keyword>
<dbReference type="Gene3D" id="1.10.340.70">
    <property type="match status" value="1"/>
</dbReference>
<dbReference type="Gene3D" id="2.40.70.10">
    <property type="entry name" value="Acid Proteases"/>
    <property type="match status" value="1"/>
</dbReference>
<dbReference type="InterPro" id="IPR036875">
    <property type="entry name" value="Znf_CCHC_sf"/>
</dbReference>
<dbReference type="InterPro" id="IPR000477">
    <property type="entry name" value="RT_dom"/>
</dbReference>
<evidence type="ECO:0000256" key="1">
    <source>
        <dbReference type="ARBA" id="ARBA00012493"/>
    </source>
</evidence>
<dbReference type="PROSITE" id="PS50013">
    <property type="entry name" value="CHROMO_2"/>
    <property type="match status" value="1"/>
</dbReference>
<dbReference type="SMART" id="SM00343">
    <property type="entry name" value="ZnF_C2HC"/>
    <property type="match status" value="1"/>
</dbReference>
<dbReference type="PROSITE" id="PS50878">
    <property type="entry name" value="RT_POL"/>
    <property type="match status" value="1"/>
</dbReference>
<dbReference type="InterPro" id="IPR036397">
    <property type="entry name" value="RNaseH_sf"/>
</dbReference>
<evidence type="ECO:0000313" key="15">
    <source>
        <dbReference type="EMBL" id="KAH6597152.1"/>
    </source>
</evidence>
<feature type="domain" description="Reverse transcriptase" evidence="13">
    <location>
        <begin position="639"/>
        <end position="856"/>
    </location>
</feature>
<evidence type="ECO:0000256" key="4">
    <source>
        <dbReference type="ARBA" id="ARBA00022722"/>
    </source>
</evidence>
<evidence type="ECO:0000256" key="10">
    <source>
        <dbReference type="SAM" id="MobiDB-lite"/>
    </source>
</evidence>
<dbReference type="InterPro" id="IPR016197">
    <property type="entry name" value="Chromo-like_dom_sf"/>
</dbReference>
<organism evidence="15 16">
    <name type="scientific">Batrachochytrium salamandrivorans</name>
    <dbReference type="NCBI Taxonomy" id="1357716"/>
    <lineage>
        <taxon>Eukaryota</taxon>
        <taxon>Fungi</taxon>
        <taxon>Fungi incertae sedis</taxon>
        <taxon>Chytridiomycota</taxon>
        <taxon>Chytridiomycota incertae sedis</taxon>
        <taxon>Chytridiomycetes</taxon>
        <taxon>Rhizophydiales</taxon>
        <taxon>Rhizophydiales incertae sedis</taxon>
        <taxon>Batrachochytrium</taxon>
    </lineage>
</organism>
<dbReference type="InterPro" id="IPR043128">
    <property type="entry name" value="Rev_trsase/Diguanyl_cyclase"/>
</dbReference>
<sequence>MSRHSTSSSHDTNDPAIGHSMDSDIHELQHSISELLSQYRIARRDDTGRLRQSQQVNEFQQEVNALRTELDFLIQTQRSLTQQPTLQASLSPPVVSQNYTPPRCRLPSDMPRFKRPTAEAQSTVQDFISVFERKLKADSYPTEKYVDALTACCHPEEADWVESSITHCQSWDEAKDRFLRHFIDEDMETLYAYELEGILKNPKESIHAFADRYLHAMRLAKADPNLKHVQVTHFLTRLSDQVRKDVNLVKATRPENVDTVSGIVRTLVTLYPPTKISAKPGSPTQALRWCSYHRSPAHSDEECQAQKRSDFHRPPATAKSGSTSQARRISTWVFPKSVLATSNATYAPTSQRCHKCNEVGHYANRCPKLTNAAPVPTRHSSALVSNQSSNQNGFTTAYQESEAESKDPTVEDFYELFSKRPSSHLSQSLSEQTGIDYNSAFLVPIIFESVQLSAYIDSGASHSSVPQTLLQQIPHRKVIPPVPNSKTSLGAKDAYTPRLGSIDLPFTWDNKKFTHKFEISDPPAGVQVIIGRDLFTLLGITISGLPLPQPVNKPAEEELAQPTSMIDDVTKDHHLASHHELAEAIQRNRAIPSNSFCNVPVAVVRLETGDHPPVYRRQYPIPFNVHGQVKEQIEEWVQTGKVTDAPIGCQYNNPLLVVPKKDLEGKLSKVRVCIDPRQLNKQLQADRFPLPLIKDIFSFFANSKIFSTIDLEKAYLQLPILPQHQPKTAFTRGNRHLMFVGTPFGICITASVLQRTMSFLFRGSECTYPFQDDLPVGSQSPEQHLKDLVNTINKLTAANLRIRLSKCIFFKKSIHLLGHTMSENGISIDSRKISSVVDWPIPATGRQIEQYLGLINYFQDFIPIYSTIAAPLEYLCKHTSLPVEKWSQHQLDLFNLLKNILTQAPFLSFPNFREPFIIATDASDAGIGAVLYQLKDSCSPDTVQNRKWVMFSARAINSSERNYSATKRELLAIVFALGKFHYYIWGSHFDLFTDHRALTFIFSQKNLNPMIINWLEILLSYSFSIHHRPGILNILSDTLSRLFPARKDYITNNVPTNHSSAISHHPVPTDFAEPPSDVVPESERQREIELSHLKGHFGVKATLLDLIKQGKFWPSMRTDIESQLKSCPACRRWTITKVGYHPLTPITSEHPMDVYFSSTTPRQLRSSSFLCSFLNLTNFGFPRVIQSDNGTEFVNAIVHHLTTSFHIDHRLSTPYHPRANGLAERSVQTSCRAIRKLLEGENQEWDLYCPVVQLFMNNKVSEFHSSSPFSIMFGRKLNPFCDYQTDADFVTPDANALKERMVEMSSVLFPAIGNLSKRSVNKARLAFIKKFGKQISKDPFPVNSSVMIVDPVRSSKNEPYYLGPFKVLRRTKGGSYEILDSDNTFFPRNVAPSMMKLIQRNAIDDQDTYVVDKILKHKGPATKRFYFVKWKHYDSSYNSWVKASDFIDLSVINSYWSSVSPSNLGGGNVMPCQP</sequence>